<evidence type="ECO:0008006" key="3">
    <source>
        <dbReference type="Google" id="ProtNLM"/>
    </source>
</evidence>
<evidence type="ECO:0000313" key="1">
    <source>
        <dbReference type="EMBL" id="CAI9601315.1"/>
    </source>
</evidence>
<protein>
    <recommendedName>
        <fullName evidence="3">Reverse transcriptase</fullName>
    </recommendedName>
</protein>
<dbReference type="EMBL" id="CATNWA010017552">
    <property type="protein sequence ID" value="CAI9601315.1"/>
    <property type="molecule type" value="Genomic_DNA"/>
</dbReference>
<comment type="caution">
    <text evidence="1">The sequence shown here is derived from an EMBL/GenBank/DDBJ whole genome shotgun (WGS) entry which is preliminary data.</text>
</comment>
<reference evidence="1" key="1">
    <citation type="submission" date="2023-05" db="EMBL/GenBank/DDBJ databases">
        <authorList>
            <person name="Stuckert A."/>
        </authorList>
    </citation>
    <scope>NUCLEOTIDE SEQUENCE</scope>
</reference>
<name>A0ABN9FW48_9NEOB</name>
<evidence type="ECO:0000313" key="2">
    <source>
        <dbReference type="Proteomes" id="UP001162483"/>
    </source>
</evidence>
<gene>
    <name evidence="1" type="ORF">SPARVUS_LOCUS12959944</name>
</gene>
<sequence length="122" mass="14997">CWRDCREIGTLYHIWWECPKIQVFWKKIVHLVGMITEINVRLEICLFHSTELSVSLYKDSGIWFFLNAAKGLIPKFWCKKEVPREKDWVARVNQICELEKLYYMHVDKMGTYYVRWKKWEEF</sequence>
<organism evidence="1 2">
    <name type="scientific">Staurois parvus</name>
    <dbReference type="NCBI Taxonomy" id="386267"/>
    <lineage>
        <taxon>Eukaryota</taxon>
        <taxon>Metazoa</taxon>
        <taxon>Chordata</taxon>
        <taxon>Craniata</taxon>
        <taxon>Vertebrata</taxon>
        <taxon>Euteleostomi</taxon>
        <taxon>Amphibia</taxon>
        <taxon>Batrachia</taxon>
        <taxon>Anura</taxon>
        <taxon>Neobatrachia</taxon>
        <taxon>Ranoidea</taxon>
        <taxon>Ranidae</taxon>
        <taxon>Staurois</taxon>
    </lineage>
</organism>
<keyword evidence="2" id="KW-1185">Reference proteome</keyword>
<dbReference type="Proteomes" id="UP001162483">
    <property type="component" value="Unassembled WGS sequence"/>
</dbReference>
<feature type="non-terminal residue" evidence="1">
    <location>
        <position position="1"/>
    </location>
</feature>
<feature type="non-terminal residue" evidence="1">
    <location>
        <position position="122"/>
    </location>
</feature>
<proteinExistence type="predicted"/>
<accession>A0ABN9FW48</accession>